<gene>
    <name evidence="1" type="ORF">LSP00402_LOCUS18389</name>
</gene>
<dbReference type="AlphaFoldDB" id="A0A7S2TZD0"/>
<name>A0A7S2TZD0_9EUKA</name>
<evidence type="ECO:0000313" key="1">
    <source>
        <dbReference type="EMBL" id="CAD9774396.1"/>
    </source>
</evidence>
<organism evidence="1">
    <name type="scientific">Lotharella oceanica</name>
    <dbReference type="NCBI Taxonomy" id="641309"/>
    <lineage>
        <taxon>Eukaryota</taxon>
        <taxon>Sar</taxon>
        <taxon>Rhizaria</taxon>
        <taxon>Cercozoa</taxon>
        <taxon>Chlorarachniophyceae</taxon>
        <taxon>Lotharella</taxon>
    </lineage>
</organism>
<reference evidence="1" key="1">
    <citation type="submission" date="2021-01" db="EMBL/GenBank/DDBJ databases">
        <authorList>
            <person name="Corre E."/>
            <person name="Pelletier E."/>
            <person name="Niang G."/>
            <person name="Scheremetjew M."/>
            <person name="Finn R."/>
            <person name="Kale V."/>
            <person name="Holt S."/>
            <person name="Cochrane G."/>
            <person name="Meng A."/>
            <person name="Brown T."/>
            <person name="Cohen L."/>
        </authorList>
    </citation>
    <scope>NUCLEOTIDE SEQUENCE</scope>
    <source>
        <strain evidence="1">CCMP622</strain>
    </source>
</reference>
<proteinExistence type="predicted"/>
<dbReference type="EMBL" id="HBHP01029835">
    <property type="protein sequence ID" value="CAD9774396.1"/>
    <property type="molecule type" value="Transcribed_RNA"/>
</dbReference>
<protein>
    <submittedName>
        <fullName evidence="1">Uncharacterized protein</fullName>
    </submittedName>
</protein>
<accession>A0A7S2TZD0</accession>
<sequence length="205" mass="23355">MRDHYSGTTVVPGTSRVAYGHPYGQTTATVEEMNHRELVLGRKSRSCGQWDIWEAVFSPRCPDGYPCRIWDKDTGVINKTVAQYWKENYDLTHILKTHWDTLGPLLQNKIHVFVGGSDTFFLTNAVMDLQDFLETTTDPYYNGSVTIGAHDGRGFEHCFNGYQDDGTAIPNGISRNMYLQKFLPQMAQRFAESAPEGSNMEWHTY</sequence>